<dbReference type="EMBL" id="GG671995">
    <property type="protein sequence ID" value="EER17643.1"/>
    <property type="molecule type" value="Genomic_DNA"/>
</dbReference>
<sequence>MSNTSSIDASSPTTACAVCEAPNPATTNTSSTFICEVCSDIISASYDIADDEMLTKVTMEKYDAYYKQFESATNSAPSRIPNPTMEDLMVDLTPLLPQVQLRSEPPPHRTSMRLKKRKRGHNLD</sequence>
<evidence type="ECO:0000313" key="2">
    <source>
        <dbReference type="EMBL" id="EER17643.1"/>
    </source>
</evidence>
<evidence type="ECO:0000256" key="1">
    <source>
        <dbReference type="SAM" id="MobiDB-lite"/>
    </source>
</evidence>
<protein>
    <submittedName>
        <fullName evidence="2">Uncharacterized protein</fullName>
    </submittedName>
</protein>
<keyword evidence="3" id="KW-1185">Reference proteome</keyword>
<evidence type="ECO:0000313" key="3">
    <source>
        <dbReference type="Proteomes" id="UP000007800"/>
    </source>
</evidence>
<feature type="compositionally biased region" description="Basic residues" evidence="1">
    <location>
        <begin position="110"/>
        <end position="124"/>
    </location>
</feature>
<gene>
    <name evidence="2" type="ORF">Pmar_PMAR023564</name>
</gene>
<feature type="region of interest" description="Disordered" evidence="1">
    <location>
        <begin position="98"/>
        <end position="124"/>
    </location>
</feature>
<dbReference type="Proteomes" id="UP000007800">
    <property type="component" value="Unassembled WGS sequence"/>
</dbReference>
<reference evidence="2 3" key="1">
    <citation type="submission" date="2008-07" db="EMBL/GenBank/DDBJ databases">
        <authorList>
            <person name="El-Sayed N."/>
            <person name="Caler E."/>
            <person name="Inman J."/>
            <person name="Amedeo P."/>
            <person name="Hass B."/>
            <person name="Wortman J."/>
        </authorList>
    </citation>
    <scope>NUCLEOTIDE SEQUENCE [LARGE SCALE GENOMIC DNA]</scope>
    <source>
        <strain evidence="3">ATCC 50983 / TXsc</strain>
    </source>
</reference>
<accession>C5KCP4</accession>
<dbReference type="InParanoid" id="C5KCP4"/>
<dbReference type="RefSeq" id="XP_002785847.1">
    <property type="nucleotide sequence ID" value="XM_002785801.1"/>
</dbReference>
<dbReference type="AlphaFoldDB" id="C5KCP4"/>
<organism evidence="3">
    <name type="scientific">Perkinsus marinus (strain ATCC 50983 / TXsc)</name>
    <dbReference type="NCBI Taxonomy" id="423536"/>
    <lineage>
        <taxon>Eukaryota</taxon>
        <taxon>Sar</taxon>
        <taxon>Alveolata</taxon>
        <taxon>Perkinsozoa</taxon>
        <taxon>Perkinsea</taxon>
        <taxon>Perkinsida</taxon>
        <taxon>Perkinsidae</taxon>
        <taxon>Perkinsus</taxon>
    </lineage>
</organism>
<proteinExistence type="predicted"/>
<name>C5KCP4_PERM5</name>
<dbReference type="GeneID" id="9087226"/>